<accession>A0A0J9S0H7</accession>
<dbReference type="Proteomes" id="UP000035880">
    <property type="component" value="Chromosome 3L"/>
</dbReference>
<protein>
    <submittedName>
        <fullName evidence="2">Uncharacterized protein</fullName>
    </submittedName>
</protein>
<reference evidence="2" key="2">
    <citation type="submission" date="2014-06" db="EMBL/GenBank/DDBJ databases">
        <authorList>
            <person name="Hu T."/>
            <person name="Eisen M.B."/>
            <person name="Thornton K.R."/>
            <person name="Andolfatto P."/>
        </authorList>
    </citation>
    <scope>NUCLEOTIDE SEQUENCE</scope>
    <source>
        <strain evidence="2">W501</strain>
    </source>
</reference>
<feature type="compositionally biased region" description="Polar residues" evidence="1">
    <location>
        <begin position="57"/>
        <end position="69"/>
    </location>
</feature>
<feature type="compositionally biased region" description="Polar residues" evidence="1">
    <location>
        <begin position="95"/>
        <end position="107"/>
    </location>
</feature>
<organism evidence="2">
    <name type="scientific">Drosophila simulans</name>
    <name type="common">Fruit fly</name>
    <dbReference type="NCBI Taxonomy" id="7240"/>
    <lineage>
        <taxon>Eukaryota</taxon>
        <taxon>Metazoa</taxon>
        <taxon>Ecdysozoa</taxon>
        <taxon>Arthropoda</taxon>
        <taxon>Hexapoda</taxon>
        <taxon>Insecta</taxon>
        <taxon>Pterygota</taxon>
        <taxon>Neoptera</taxon>
        <taxon>Endopterygota</taxon>
        <taxon>Diptera</taxon>
        <taxon>Brachycera</taxon>
        <taxon>Muscomorpha</taxon>
        <taxon>Ephydroidea</taxon>
        <taxon>Drosophilidae</taxon>
        <taxon>Drosophila</taxon>
        <taxon>Sophophora</taxon>
    </lineage>
</organism>
<evidence type="ECO:0000313" key="2">
    <source>
        <dbReference type="EMBL" id="KMZ00915.1"/>
    </source>
</evidence>
<dbReference type="EMBL" id="CM002912">
    <property type="protein sequence ID" value="KMZ00915.1"/>
    <property type="molecule type" value="Genomic_DNA"/>
</dbReference>
<reference evidence="2" key="3">
    <citation type="submission" date="2015-04" db="EMBL/GenBank/DDBJ databases">
        <authorList>
            <consortium name="FlyBase"/>
        </authorList>
    </citation>
    <scope>NUCLEOTIDE SEQUENCE</scope>
    <source>
        <strain evidence="2">W501</strain>
    </source>
</reference>
<feature type="region of interest" description="Disordered" evidence="1">
    <location>
        <begin position="50"/>
        <end position="107"/>
    </location>
</feature>
<dbReference type="AlphaFoldDB" id="A0A0J9S0H7"/>
<dbReference type="Bgee" id="FBgn0269808">
    <property type="expression patterns" value="Expressed in embryo and 3 other cell types or tissues"/>
</dbReference>
<dbReference type="KEGG" id="dsi:Dsimw501_GD28518"/>
<proteinExistence type="predicted"/>
<sequence>MTKHPLASLAPASCVPIPKSDRTPHGQKVCTEAALPCENLFPLKTAVTHPLRHPSEFNDTAWGNKNKQNAWRPPESGAATNCKSGPPGKKKKQRLQQVMPTATSAETQAAADLEDFTFRRAIQLSGAKKRDFHTSNCKQ</sequence>
<gene>
    <name evidence="2" type="primary">Dsim\GD28518</name>
    <name evidence="2" type="ORF">Dsimw501_GD28518</name>
</gene>
<name>A0A0J9S0H7_DROSI</name>
<reference evidence="2" key="1">
    <citation type="journal article" date="2013" name="Genome Res.">
        <title>A second-generation assembly of the Drosophila simulans genome provides new insights into patterns of lineage-specific divergence.</title>
        <authorList>
            <person name="Hu T.T."/>
            <person name="Eisen M.B."/>
            <person name="Thornton K.R."/>
            <person name="Andolfatto P."/>
        </authorList>
    </citation>
    <scope>NUCLEOTIDE SEQUENCE [LARGE SCALE GENOMIC DNA]</scope>
    <source>
        <strain evidence="2">W501</strain>
    </source>
</reference>
<evidence type="ECO:0000256" key="1">
    <source>
        <dbReference type="SAM" id="MobiDB-lite"/>
    </source>
</evidence>